<dbReference type="EMBL" id="CAKLPY010000007">
    <property type="protein sequence ID" value="CAH0997834.1"/>
    <property type="molecule type" value="Genomic_DNA"/>
</dbReference>
<organism evidence="1 2">
    <name type="scientific">Emticicia aquatica</name>
    <dbReference type="NCBI Taxonomy" id="1681835"/>
    <lineage>
        <taxon>Bacteria</taxon>
        <taxon>Pseudomonadati</taxon>
        <taxon>Bacteroidota</taxon>
        <taxon>Cytophagia</taxon>
        <taxon>Cytophagales</taxon>
        <taxon>Leadbetterellaceae</taxon>
        <taxon>Emticicia</taxon>
    </lineage>
</organism>
<dbReference type="Proteomes" id="UP000837932">
    <property type="component" value="Unassembled WGS sequence"/>
</dbReference>
<name>A0ABN8F0R6_9BACT</name>
<evidence type="ECO:0000313" key="1">
    <source>
        <dbReference type="EMBL" id="CAH0997834.1"/>
    </source>
</evidence>
<comment type="caution">
    <text evidence="1">The sequence shown here is derived from an EMBL/GenBank/DDBJ whole genome shotgun (WGS) entry which is preliminary data.</text>
</comment>
<reference evidence="1" key="1">
    <citation type="submission" date="2021-12" db="EMBL/GenBank/DDBJ databases">
        <authorList>
            <person name="Rodrigo-Torres L."/>
            <person name="Arahal R. D."/>
            <person name="Lucena T."/>
        </authorList>
    </citation>
    <scope>NUCLEOTIDE SEQUENCE</scope>
    <source>
        <strain evidence="1">CECT 8858</strain>
    </source>
</reference>
<accession>A0ABN8F0R6</accession>
<keyword evidence="2" id="KW-1185">Reference proteome</keyword>
<proteinExistence type="predicted"/>
<gene>
    <name evidence="1" type="ORF">EMA8858_03968</name>
</gene>
<protein>
    <submittedName>
        <fullName evidence="1">Uncharacterized protein</fullName>
    </submittedName>
</protein>
<sequence length="90" mass="10146">MLLLRFVIVTEPLLFAVPPLQSPPEIAKSTSLITGAVQIHLKFPQTNVIDFPEIPDWYWIYVEKVGEPMAFPLTSNKFSFVTQSPANVVM</sequence>
<evidence type="ECO:0000313" key="2">
    <source>
        <dbReference type="Proteomes" id="UP000837932"/>
    </source>
</evidence>